<organism evidence="1 2">
    <name type="scientific">Gulo gulo</name>
    <name type="common">Wolverine</name>
    <name type="synonym">Gluton</name>
    <dbReference type="NCBI Taxonomy" id="48420"/>
    <lineage>
        <taxon>Eukaryota</taxon>
        <taxon>Metazoa</taxon>
        <taxon>Chordata</taxon>
        <taxon>Craniata</taxon>
        <taxon>Vertebrata</taxon>
        <taxon>Euteleostomi</taxon>
        <taxon>Mammalia</taxon>
        <taxon>Eutheria</taxon>
        <taxon>Laurasiatheria</taxon>
        <taxon>Carnivora</taxon>
        <taxon>Caniformia</taxon>
        <taxon>Musteloidea</taxon>
        <taxon>Mustelidae</taxon>
        <taxon>Guloninae</taxon>
        <taxon>Gulo</taxon>
    </lineage>
</organism>
<evidence type="ECO:0000313" key="2">
    <source>
        <dbReference type="Proteomes" id="UP000269945"/>
    </source>
</evidence>
<sequence>MWPKASVFWTATAPLHPQNGKVSSICFFSLNLQEHTFCSSPICRPLSCLAHAPAVGSSKRRKCTATRLPVGDPVSLEGMCGVWGQCAVWKAEGW</sequence>
<name>A0A9X9Q4H5_GULGU</name>
<evidence type="ECO:0000313" key="1">
    <source>
        <dbReference type="EMBL" id="VCX10448.1"/>
    </source>
</evidence>
<keyword evidence="2" id="KW-1185">Reference proteome</keyword>
<reference evidence="1 2" key="1">
    <citation type="submission" date="2018-10" db="EMBL/GenBank/DDBJ databases">
        <authorList>
            <person name="Ekblom R."/>
            <person name="Jareborg N."/>
        </authorList>
    </citation>
    <scope>NUCLEOTIDE SEQUENCE [LARGE SCALE GENOMIC DNA]</scope>
    <source>
        <tissue evidence="1">Muscle</tissue>
    </source>
</reference>
<comment type="caution">
    <text evidence="1">The sequence shown here is derived from an EMBL/GenBank/DDBJ whole genome shotgun (WGS) entry which is preliminary data.</text>
</comment>
<accession>A0A9X9Q4H5</accession>
<proteinExistence type="predicted"/>
<dbReference type="EMBL" id="CYRY02033541">
    <property type="protein sequence ID" value="VCX10448.1"/>
    <property type="molecule type" value="Genomic_DNA"/>
</dbReference>
<dbReference type="AlphaFoldDB" id="A0A9X9Q4H5"/>
<protein>
    <submittedName>
        <fullName evidence="1">Uncharacterized protein</fullName>
    </submittedName>
</protein>
<gene>
    <name evidence="1" type="ORF">BN2614_LOCUS5</name>
</gene>
<dbReference type="Proteomes" id="UP000269945">
    <property type="component" value="Unassembled WGS sequence"/>
</dbReference>